<name>A0A6J5XXZ4_PRUAR</name>
<evidence type="ECO:0000313" key="4">
    <source>
        <dbReference type="EMBL" id="CAB4318750.1"/>
    </source>
</evidence>
<organism evidence="4 5">
    <name type="scientific">Prunus armeniaca</name>
    <name type="common">Apricot</name>
    <name type="synonym">Armeniaca vulgaris</name>
    <dbReference type="NCBI Taxonomy" id="36596"/>
    <lineage>
        <taxon>Eukaryota</taxon>
        <taxon>Viridiplantae</taxon>
        <taxon>Streptophyta</taxon>
        <taxon>Embryophyta</taxon>
        <taxon>Tracheophyta</taxon>
        <taxon>Spermatophyta</taxon>
        <taxon>Magnoliopsida</taxon>
        <taxon>eudicotyledons</taxon>
        <taxon>Gunneridae</taxon>
        <taxon>Pentapetalae</taxon>
        <taxon>rosids</taxon>
        <taxon>fabids</taxon>
        <taxon>Rosales</taxon>
        <taxon>Rosaceae</taxon>
        <taxon>Amygdaloideae</taxon>
        <taxon>Amygdaleae</taxon>
        <taxon>Prunus</taxon>
    </lineage>
</organism>
<keyword evidence="1" id="KW-0433">Leucine-rich repeat</keyword>
<dbReference type="InterPro" id="IPR003591">
    <property type="entry name" value="Leu-rich_rpt_typical-subtyp"/>
</dbReference>
<evidence type="ECO:0008006" key="6">
    <source>
        <dbReference type="Google" id="ProtNLM"/>
    </source>
</evidence>
<evidence type="ECO:0000313" key="5">
    <source>
        <dbReference type="Proteomes" id="UP000507245"/>
    </source>
</evidence>
<dbReference type="SMART" id="SM00369">
    <property type="entry name" value="LRR_TYP"/>
    <property type="match status" value="5"/>
</dbReference>
<feature type="compositionally biased region" description="Acidic residues" evidence="3">
    <location>
        <begin position="16"/>
        <end position="26"/>
    </location>
</feature>
<dbReference type="GO" id="GO:0005737">
    <property type="term" value="C:cytoplasm"/>
    <property type="evidence" value="ECO:0007669"/>
    <property type="project" value="TreeGrafter"/>
</dbReference>
<dbReference type="PRINTS" id="PR00019">
    <property type="entry name" value="LEURICHRPT"/>
</dbReference>
<gene>
    <name evidence="4" type="ORF">ORAREDHAP_LOCUS45867</name>
</gene>
<dbReference type="InterPro" id="IPR001611">
    <property type="entry name" value="Leu-rich_rpt"/>
</dbReference>
<dbReference type="PANTHER" id="PTHR15454:SF56">
    <property type="entry name" value="PROTEIN PHOSPHATASE 1 REGULATORY SUBUNIT 7-RELATED"/>
    <property type="match status" value="1"/>
</dbReference>
<accession>A0A6J5XXZ4</accession>
<evidence type="ECO:0000256" key="3">
    <source>
        <dbReference type="SAM" id="MobiDB-lite"/>
    </source>
</evidence>
<dbReference type="Gene3D" id="3.80.10.10">
    <property type="entry name" value="Ribonuclease Inhibitor"/>
    <property type="match status" value="3"/>
</dbReference>
<reference evidence="5" key="1">
    <citation type="journal article" date="2020" name="Genome Biol.">
        <title>Gamete binning: chromosome-level and haplotype-resolved genome assembly enabled by high-throughput single-cell sequencing of gamete genomes.</title>
        <authorList>
            <person name="Campoy J.A."/>
            <person name="Sun H."/>
            <person name="Goel M."/>
            <person name="Jiao W.-B."/>
            <person name="Folz-Donahue K."/>
            <person name="Wang N."/>
            <person name="Rubio M."/>
            <person name="Liu C."/>
            <person name="Kukat C."/>
            <person name="Ruiz D."/>
            <person name="Huettel B."/>
            <person name="Schneeberger K."/>
        </authorList>
    </citation>
    <scope>NUCLEOTIDE SEQUENCE [LARGE SCALE GENOMIC DNA]</scope>
    <source>
        <strain evidence="5">cv. Rojo Pasion</strain>
    </source>
</reference>
<dbReference type="PANTHER" id="PTHR15454">
    <property type="entry name" value="NISCHARIN RELATED"/>
    <property type="match status" value="1"/>
</dbReference>
<dbReference type="AlphaFoldDB" id="A0A6J5XXZ4"/>
<dbReference type="EMBL" id="CAEKKB010000007">
    <property type="protein sequence ID" value="CAB4318750.1"/>
    <property type="molecule type" value="Genomic_DNA"/>
</dbReference>
<keyword evidence="5" id="KW-1185">Reference proteome</keyword>
<keyword evidence="2" id="KW-0677">Repeat</keyword>
<protein>
    <recommendedName>
        <fullName evidence="6">Protein phosphatase 1 regulatory subunit 7</fullName>
    </recommendedName>
</protein>
<feature type="region of interest" description="Disordered" evidence="3">
    <location>
        <begin position="1"/>
        <end position="28"/>
    </location>
</feature>
<dbReference type="FunFam" id="3.80.10.10:FF:000326">
    <property type="entry name" value="Protein phosphatase 1 regulatory inhibitor subunit PPP1R7 homolog"/>
    <property type="match status" value="1"/>
</dbReference>
<dbReference type="InterPro" id="IPR025875">
    <property type="entry name" value="Leu-rich_rpt_4"/>
</dbReference>
<dbReference type="FunFam" id="3.80.10.10:FF:000312">
    <property type="entry name" value="Protein phosphatases pp1 regulatory subunit, putative"/>
    <property type="match status" value="1"/>
</dbReference>
<dbReference type="FunFam" id="3.80.10.10:FF:000579">
    <property type="entry name" value="Protein phosphatase 1 regulatory subunit 7"/>
    <property type="match status" value="1"/>
</dbReference>
<proteinExistence type="predicted"/>
<evidence type="ECO:0000256" key="1">
    <source>
        <dbReference type="ARBA" id="ARBA00022614"/>
    </source>
</evidence>
<dbReference type="SMART" id="SM00365">
    <property type="entry name" value="LRR_SD22"/>
    <property type="match status" value="10"/>
</dbReference>
<dbReference type="SMART" id="SM00364">
    <property type="entry name" value="LRR_BAC"/>
    <property type="match status" value="3"/>
</dbReference>
<dbReference type="Proteomes" id="UP000507245">
    <property type="component" value="Unassembled WGS sequence"/>
</dbReference>
<dbReference type="InterPro" id="IPR032675">
    <property type="entry name" value="LRR_dom_sf"/>
</dbReference>
<dbReference type="Pfam" id="PF12799">
    <property type="entry name" value="LRR_4"/>
    <property type="match status" value="1"/>
</dbReference>
<dbReference type="PROSITE" id="PS51450">
    <property type="entry name" value="LRR"/>
    <property type="match status" value="6"/>
</dbReference>
<dbReference type="SUPFAM" id="SSF52058">
    <property type="entry name" value="L domain-like"/>
    <property type="match status" value="1"/>
</dbReference>
<evidence type="ECO:0000256" key="2">
    <source>
        <dbReference type="ARBA" id="ARBA00022737"/>
    </source>
</evidence>
<sequence>MDDQTGAPPPAPNSEGYDDPTMEDDPSSTVLDLTSFQLHDLDSIELPPSLTELDVTANRLTSLDTRIATLSSLKKLSLRQNLIEDAAVEPISRWDALSGLEELVLRDNKLTKIPDVTIFIKLLVFDVSFNEITSLHGLSNVSSKLKELYVSKNEVAKIEEIDHLHELLILELGSNRLRVMENLQNMTHLQELWLGRNRIKIVNLCGLKCIKKISLQSNRLTSMTGFEECVALEELYLSHNGISKMEGLSTLVNLHILDVSNNKLTSVNGIENLTMLEDLWLNDNSIDSVEGIAEVVAGSREKLTTIYLENNPCAKSPNYAAALRQIFPNIQQIDCHIFA</sequence>
<dbReference type="OrthoDB" id="266138at2759"/>